<dbReference type="OrthoDB" id="69711at2759"/>
<evidence type="ECO:0000313" key="10">
    <source>
        <dbReference type="Proteomes" id="UP000283634"/>
    </source>
</evidence>
<protein>
    <recommendedName>
        <fullName evidence="7">Regulator of microtubule dynamics protein 1</fullName>
    </recommendedName>
    <alternativeName>
        <fullName evidence="8">Protein FAM82B</fullName>
    </alternativeName>
</protein>
<dbReference type="EMBL" id="MKGL01000052">
    <property type="protein sequence ID" value="RNF09184.1"/>
    <property type="molecule type" value="Genomic_DNA"/>
</dbReference>
<dbReference type="InterPro" id="IPR049039">
    <property type="entry name" value="RMD1-3_a_helical_rpt"/>
</dbReference>
<dbReference type="PANTHER" id="PTHR16056">
    <property type="entry name" value="REGULATOR OF MICROTUBULE DYNAMICS PROTEIN"/>
    <property type="match status" value="1"/>
</dbReference>
<reference evidence="9 10" key="1">
    <citation type="journal article" date="2018" name="BMC Genomics">
        <title>Genomic comparison of Trypanosoma conorhini and Trypanosoma rangeli to Trypanosoma cruzi strains of high and low virulence.</title>
        <authorList>
            <person name="Bradwell K.R."/>
            <person name="Koparde V.N."/>
            <person name="Matveyev A.V."/>
            <person name="Serrano M.G."/>
            <person name="Alves J.M."/>
            <person name="Parikh H."/>
            <person name="Huang B."/>
            <person name="Lee V."/>
            <person name="Espinosa-Alvarez O."/>
            <person name="Ortiz P.A."/>
            <person name="Costa-Martins A.G."/>
            <person name="Teixeira M.M."/>
            <person name="Buck G.A."/>
        </authorList>
    </citation>
    <scope>NUCLEOTIDE SEQUENCE [LARGE SCALE GENOMIC DNA]</scope>
    <source>
        <strain evidence="9 10">AM80</strain>
    </source>
</reference>
<accession>A0A3R7M541</accession>
<evidence type="ECO:0000256" key="2">
    <source>
        <dbReference type="ARBA" id="ARBA00011375"/>
    </source>
</evidence>
<dbReference type="SUPFAM" id="SSF48452">
    <property type="entry name" value="TPR-like"/>
    <property type="match status" value="2"/>
</dbReference>
<evidence type="ECO:0000256" key="6">
    <source>
        <dbReference type="ARBA" id="ARBA00023212"/>
    </source>
</evidence>
<dbReference type="GO" id="GO:0005737">
    <property type="term" value="C:cytoplasm"/>
    <property type="evidence" value="ECO:0007669"/>
    <property type="project" value="TreeGrafter"/>
</dbReference>
<dbReference type="InterPro" id="IPR011990">
    <property type="entry name" value="TPR-like_helical_dom_sf"/>
</dbReference>
<proteinExistence type="predicted"/>
<sequence length="230" mass="26108">MSSWEQVVQEADQATKVKDITAAHKVLHKAIEGGLHHPQLSWRYARSLYEMGEETTDKKVRQMYFKEGLEWGKKAVEEDPNTAAAHKWFSILLSAQNEFIGSREKVANAYIIRDHFLKALELNKDDATAQHCMGMWCWNVLQVGWVERQAAALLFGAPPTSTPEECLKYLLAADALEPTIRNCLAIGDVYLYQKQKAEAKVWFQKAIDLPANTQANLRQQENAMKKLASC</sequence>
<dbReference type="Pfam" id="PF21033">
    <property type="entry name" value="RMD1-3"/>
    <property type="match status" value="1"/>
</dbReference>
<keyword evidence="10" id="KW-1185">Reference proteome</keyword>
<dbReference type="AlphaFoldDB" id="A0A3R7M541"/>
<evidence type="ECO:0000256" key="5">
    <source>
        <dbReference type="ARBA" id="ARBA00022803"/>
    </source>
</evidence>
<keyword evidence="3" id="KW-0963">Cytoplasm</keyword>
<evidence type="ECO:0000256" key="1">
    <source>
        <dbReference type="ARBA" id="ARBA00004245"/>
    </source>
</evidence>
<dbReference type="PANTHER" id="PTHR16056:SF16">
    <property type="entry name" value="REGULATOR OF MICROTUBULE DYNAMICS PROTEIN 1"/>
    <property type="match status" value="1"/>
</dbReference>
<evidence type="ECO:0000256" key="8">
    <source>
        <dbReference type="ARBA" id="ARBA00041958"/>
    </source>
</evidence>
<evidence type="ECO:0000313" key="9">
    <source>
        <dbReference type="EMBL" id="RNF09184.1"/>
    </source>
</evidence>
<name>A0A3R7M541_TRYRA</name>
<keyword evidence="5" id="KW-0802">TPR repeat</keyword>
<dbReference type="GO" id="GO:0097431">
    <property type="term" value="C:mitotic spindle pole"/>
    <property type="evidence" value="ECO:0007669"/>
    <property type="project" value="TreeGrafter"/>
</dbReference>
<evidence type="ECO:0000256" key="3">
    <source>
        <dbReference type="ARBA" id="ARBA00022490"/>
    </source>
</evidence>
<dbReference type="OMA" id="HILGVWH"/>
<comment type="subcellular location">
    <subcellularLocation>
        <location evidence="1">Cytoplasm</location>
        <location evidence="1">Cytoskeleton</location>
    </subcellularLocation>
</comment>
<dbReference type="VEuPathDB" id="TriTrypDB:TRSC58_03845"/>
<keyword evidence="4" id="KW-0677">Repeat</keyword>
<dbReference type="GO" id="GO:0008017">
    <property type="term" value="F:microtubule binding"/>
    <property type="evidence" value="ECO:0007669"/>
    <property type="project" value="TreeGrafter"/>
</dbReference>
<dbReference type="Gene3D" id="1.25.40.10">
    <property type="entry name" value="Tetratricopeptide repeat domain"/>
    <property type="match status" value="1"/>
</dbReference>
<evidence type="ECO:0000256" key="7">
    <source>
        <dbReference type="ARBA" id="ARBA00039966"/>
    </source>
</evidence>
<comment type="caution">
    <text evidence="9">The sequence shown here is derived from an EMBL/GenBank/DDBJ whole genome shotgun (WGS) entry which is preliminary data.</text>
</comment>
<dbReference type="RefSeq" id="XP_029240818.1">
    <property type="nucleotide sequence ID" value="XM_029379335.1"/>
</dbReference>
<dbReference type="GeneID" id="40326262"/>
<comment type="subunit">
    <text evidence="2">Interacts with microtubules.</text>
</comment>
<dbReference type="GO" id="GO:0005876">
    <property type="term" value="C:spindle microtubule"/>
    <property type="evidence" value="ECO:0007669"/>
    <property type="project" value="TreeGrafter"/>
</dbReference>
<keyword evidence="6" id="KW-0206">Cytoskeleton</keyword>
<organism evidence="9 10">
    <name type="scientific">Trypanosoma rangeli</name>
    <dbReference type="NCBI Taxonomy" id="5698"/>
    <lineage>
        <taxon>Eukaryota</taxon>
        <taxon>Discoba</taxon>
        <taxon>Euglenozoa</taxon>
        <taxon>Kinetoplastea</taxon>
        <taxon>Metakinetoplastina</taxon>
        <taxon>Trypanosomatida</taxon>
        <taxon>Trypanosomatidae</taxon>
        <taxon>Trypanosoma</taxon>
        <taxon>Herpetosoma</taxon>
    </lineage>
</organism>
<evidence type="ECO:0000256" key="4">
    <source>
        <dbReference type="ARBA" id="ARBA00022737"/>
    </source>
</evidence>
<gene>
    <name evidence="9" type="ORF">TraAM80_02329</name>
</gene>
<dbReference type="Proteomes" id="UP000283634">
    <property type="component" value="Unassembled WGS sequence"/>
</dbReference>